<accession>A0A6A4SKM5</accession>
<dbReference type="EMBL" id="VEVO01000014">
    <property type="protein sequence ID" value="KAF0031691.1"/>
    <property type="molecule type" value="Genomic_DNA"/>
</dbReference>
<evidence type="ECO:0000313" key="2">
    <source>
        <dbReference type="Proteomes" id="UP000438429"/>
    </source>
</evidence>
<comment type="caution">
    <text evidence="1">The sequence shown here is derived from an EMBL/GenBank/DDBJ whole genome shotgun (WGS) entry which is preliminary data.</text>
</comment>
<organism evidence="1 2">
    <name type="scientific">Scophthalmus maximus</name>
    <name type="common">Turbot</name>
    <name type="synonym">Psetta maxima</name>
    <dbReference type="NCBI Taxonomy" id="52904"/>
    <lineage>
        <taxon>Eukaryota</taxon>
        <taxon>Metazoa</taxon>
        <taxon>Chordata</taxon>
        <taxon>Craniata</taxon>
        <taxon>Vertebrata</taxon>
        <taxon>Euteleostomi</taxon>
        <taxon>Actinopterygii</taxon>
        <taxon>Neopterygii</taxon>
        <taxon>Teleostei</taxon>
        <taxon>Neoteleostei</taxon>
        <taxon>Acanthomorphata</taxon>
        <taxon>Carangaria</taxon>
        <taxon>Pleuronectiformes</taxon>
        <taxon>Pleuronectoidei</taxon>
        <taxon>Scophthalmidae</taxon>
        <taxon>Scophthalmus</taxon>
    </lineage>
</organism>
<sequence>MKITKSAHSALRFSCGEIRHCHILKRGNLCCSRAAAVRLNFRFQVQRCSHVDPFEIVTAAEKLLPCTDNDEGRPREARQRLHAVSPFVFLHTRAKCVNYEYPDGALKSVSKFHCKTIDTSCNQLLPFWLCVERKETQNPRPLPLRLDSTPSSLSCQIPFIIAIHYQLDGCLLCSYSENKFHIYCCDISVEETASKSTAPGSCSTVTSFVRVRLPQFRREGQEHNIANVSRSAAVHTPHTVRQHGTAANHLHMSASMTGGLSMTQEDR</sequence>
<reference evidence="1 2" key="1">
    <citation type="submission" date="2019-06" db="EMBL/GenBank/DDBJ databases">
        <title>Draft genomes of female and male turbot (Scophthalmus maximus).</title>
        <authorList>
            <person name="Xu H."/>
            <person name="Xu X.-W."/>
            <person name="Shao C."/>
            <person name="Chen S."/>
        </authorList>
    </citation>
    <scope>NUCLEOTIDE SEQUENCE [LARGE SCALE GENOMIC DNA]</scope>
    <source>
        <strain evidence="1">Ysfricsl-2016a</strain>
        <tissue evidence="1">Blood</tissue>
    </source>
</reference>
<gene>
    <name evidence="1" type="ORF">F2P81_016246</name>
</gene>
<evidence type="ECO:0000313" key="1">
    <source>
        <dbReference type="EMBL" id="KAF0031691.1"/>
    </source>
</evidence>
<dbReference type="Proteomes" id="UP000438429">
    <property type="component" value="Unassembled WGS sequence"/>
</dbReference>
<proteinExistence type="predicted"/>
<name>A0A6A4SKM5_SCOMX</name>
<protein>
    <submittedName>
        <fullName evidence="1">Uncharacterized protein</fullName>
    </submittedName>
</protein>
<dbReference type="AlphaFoldDB" id="A0A6A4SKM5"/>